<protein>
    <submittedName>
        <fullName evidence="4">Lytic transglycosylase catalytic</fullName>
    </submittedName>
</protein>
<dbReference type="AlphaFoldDB" id="F5R9B1"/>
<sequence length="189" mass="20677">MNTPRTACLMIAALFACSLARADVYVREDAGGALHLTDAPQEAGFELLIDVPDAGLPPLAPNVRYPESIARAARASGVDPHLLHAVISVESGHNARAVSPKGAAGLMQLMPDTARRYGVADRFDPDQNVMGGALYLRDLMLRFDNRLELVLAAYNAGEGAVERHGRVIPPYAETRRYVPRVIERYRRKM</sequence>
<dbReference type="InterPro" id="IPR008258">
    <property type="entry name" value="Transglycosylase_SLT_dom_1"/>
</dbReference>
<reference evidence="4 5" key="1">
    <citation type="journal article" date="2011" name="J. Bacteriol.">
        <title>Genome sequence of Methyloversatilis universalis FAM5T, a methylotrophic representative of the order Rhodocyclales.</title>
        <authorList>
            <person name="Kittichotirat W."/>
            <person name="Good N.M."/>
            <person name="Hall R."/>
            <person name="Bringel F."/>
            <person name="Lajus A."/>
            <person name="Medigue C."/>
            <person name="Smalley N.E."/>
            <person name="Beck D."/>
            <person name="Bumgarner R."/>
            <person name="Vuilleumier S."/>
            <person name="Kalyuzhnaya M.G."/>
        </authorList>
    </citation>
    <scope>NUCLEOTIDE SEQUENCE [LARGE SCALE GENOMIC DNA]</scope>
    <source>
        <strain evidence="5">ATCC BAA-1314 / JCM 13912 / FAM5</strain>
    </source>
</reference>
<dbReference type="InterPro" id="IPR023346">
    <property type="entry name" value="Lysozyme-like_dom_sf"/>
</dbReference>
<accession>F5R9B1</accession>
<name>F5R9B1_METUF</name>
<dbReference type="GO" id="GO:0016020">
    <property type="term" value="C:membrane"/>
    <property type="evidence" value="ECO:0007669"/>
    <property type="project" value="InterPro"/>
</dbReference>
<keyword evidence="2" id="KW-0732">Signal</keyword>
<comment type="caution">
    <text evidence="4">The sequence shown here is derived from an EMBL/GenBank/DDBJ whole genome shotgun (WGS) entry which is preliminary data.</text>
</comment>
<dbReference type="PROSITE" id="PS00922">
    <property type="entry name" value="TRANSGLYCOSYLASE"/>
    <property type="match status" value="1"/>
</dbReference>
<dbReference type="CDD" id="cd00254">
    <property type="entry name" value="LT-like"/>
    <property type="match status" value="1"/>
</dbReference>
<dbReference type="PANTHER" id="PTHR37423">
    <property type="entry name" value="SOLUBLE LYTIC MUREIN TRANSGLYCOSYLASE-RELATED"/>
    <property type="match status" value="1"/>
</dbReference>
<dbReference type="Gene3D" id="1.10.530.10">
    <property type="match status" value="1"/>
</dbReference>
<dbReference type="SUPFAM" id="SSF53955">
    <property type="entry name" value="Lysozyme-like"/>
    <property type="match status" value="1"/>
</dbReference>
<dbReference type="RefSeq" id="WP_008058921.1">
    <property type="nucleotide sequence ID" value="NZ_AFHG01000030.1"/>
</dbReference>
<proteinExistence type="inferred from homology"/>
<dbReference type="STRING" id="1000565.METUNv1_00734"/>
<feature type="signal peptide" evidence="2">
    <location>
        <begin position="1"/>
        <end position="22"/>
    </location>
</feature>
<organism evidence="4 5">
    <name type="scientific">Methyloversatilis universalis (strain ATCC BAA-1314 / DSM 25237 / JCM 13912 / CCUG 52030 / FAM5)</name>
    <dbReference type="NCBI Taxonomy" id="1000565"/>
    <lineage>
        <taxon>Bacteria</taxon>
        <taxon>Pseudomonadati</taxon>
        <taxon>Pseudomonadota</taxon>
        <taxon>Betaproteobacteria</taxon>
        <taxon>Nitrosomonadales</taxon>
        <taxon>Sterolibacteriaceae</taxon>
        <taxon>Methyloversatilis</taxon>
    </lineage>
</organism>
<gene>
    <name evidence="4" type="ORF">METUNv1_00734</name>
</gene>
<dbReference type="EMBL" id="AFHG01000030">
    <property type="protein sequence ID" value="EGK72902.1"/>
    <property type="molecule type" value="Genomic_DNA"/>
</dbReference>
<evidence type="ECO:0000259" key="3">
    <source>
        <dbReference type="Pfam" id="PF01464"/>
    </source>
</evidence>
<dbReference type="Proteomes" id="UP000005019">
    <property type="component" value="Unassembled WGS sequence"/>
</dbReference>
<dbReference type="PANTHER" id="PTHR37423:SF2">
    <property type="entry name" value="MEMBRANE-BOUND LYTIC MUREIN TRANSGLYCOSYLASE C"/>
    <property type="match status" value="1"/>
</dbReference>
<feature type="domain" description="Transglycosylase SLT" evidence="3">
    <location>
        <begin position="69"/>
        <end position="164"/>
    </location>
</feature>
<evidence type="ECO:0000313" key="4">
    <source>
        <dbReference type="EMBL" id="EGK72902.1"/>
    </source>
</evidence>
<dbReference type="Pfam" id="PF01464">
    <property type="entry name" value="SLT"/>
    <property type="match status" value="1"/>
</dbReference>
<dbReference type="GO" id="GO:0000270">
    <property type="term" value="P:peptidoglycan metabolic process"/>
    <property type="evidence" value="ECO:0007669"/>
    <property type="project" value="InterPro"/>
</dbReference>
<feature type="chain" id="PRO_5003330832" evidence="2">
    <location>
        <begin position="23"/>
        <end position="189"/>
    </location>
</feature>
<comment type="similarity">
    <text evidence="1">Belongs to the transglycosylase Slt family.</text>
</comment>
<evidence type="ECO:0000256" key="1">
    <source>
        <dbReference type="ARBA" id="ARBA00007734"/>
    </source>
</evidence>
<evidence type="ECO:0000313" key="5">
    <source>
        <dbReference type="Proteomes" id="UP000005019"/>
    </source>
</evidence>
<dbReference type="GO" id="GO:0008933">
    <property type="term" value="F:peptidoglycan lytic transglycosylase activity"/>
    <property type="evidence" value="ECO:0007669"/>
    <property type="project" value="InterPro"/>
</dbReference>
<keyword evidence="5" id="KW-1185">Reference proteome</keyword>
<evidence type="ECO:0000256" key="2">
    <source>
        <dbReference type="SAM" id="SignalP"/>
    </source>
</evidence>
<dbReference type="InterPro" id="IPR000189">
    <property type="entry name" value="Transglyc_AS"/>
</dbReference>
<dbReference type="eggNOG" id="COG0741">
    <property type="taxonomic scope" value="Bacteria"/>
</dbReference>
<dbReference type="PROSITE" id="PS51257">
    <property type="entry name" value="PROKAR_LIPOPROTEIN"/>
    <property type="match status" value="1"/>
</dbReference>